<evidence type="ECO:0000256" key="3">
    <source>
        <dbReference type="ARBA" id="ARBA00022692"/>
    </source>
</evidence>
<reference evidence="9" key="1">
    <citation type="submission" date="2022-01" db="EMBL/GenBank/DDBJ databases">
        <title>Genome Sequence Resource for Two Populations of Ditylenchus destructor, the Migratory Endoparasitic Phytonematode.</title>
        <authorList>
            <person name="Zhang H."/>
            <person name="Lin R."/>
            <person name="Xie B."/>
        </authorList>
    </citation>
    <scope>NUCLEOTIDE SEQUENCE</scope>
    <source>
        <strain evidence="9">BazhouSP</strain>
    </source>
</reference>
<name>A0AAD4N4H6_9BILA</name>
<evidence type="ECO:0000256" key="4">
    <source>
        <dbReference type="ARBA" id="ARBA00022989"/>
    </source>
</evidence>
<evidence type="ECO:0000256" key="2">
    <source>
        <dbReference type="ARBA" id="ARBA00008108"/>
    </source>
</evidence>
<comment type="similarity">
    <text evidence="2">Belongs to the TEX28 family.</text>
</comment>
<accession>A0AAD4N4H6</accession>
<proteinExistence type="inferred from homology"/>
<dbReference type="GO" id="GO:0012505">
    <property type="term" value="C:endomembrane system"/>
    <property type="evidence" value="ECO:0007669"/>
    <property type="project" value="TreeGrafter"/>
</dbReference>
<dbReference type="Proteomes" id="UP001201812">
    <property type="component" value="Unassembled WGS sequence"/>
</dbReference>
<dbReference type="AlphaFoldDB" id="A0AAD4N4H6"/>
<sequence length="427" mass="48842">MLTLSLVVSHLNGRAKFMDLLNESARSSEGGGDGAGKREDGSLSTGDENLTPSASVVEQRRRLERKIEKLRDEITRNSISREDDIEEYLKITSSLENRPENPQITRIRQHFEKKNRKYTQETEQLQKKLEDLEQKLVLIDSGQDPRSLNDHGVLHNLGHGIKRTRDNVSNVSKNAAKQVIAAPFVIAQNVKRNMFGSADNIPAIEDGSNVGHSTFYDGCHDHEERYPGTQSERGQANDKAYDVPKIRLDSTTQKPNIDDLLRGEEMMSADSLVHHLRSVRQQYQTLQKAYDNFKKESENEMRNQQAELVNSRFKIQHLESTLNETMELHQNEVKQLKNDLNLIGARMDYQYNDRFKKIEEAVESTQDRIIRMETSWHENSERLLGASQNMWNALMLSGANIVVELLKIALYMIAVVLDFVKPLTGTR</sequence>
<keyword evidence="5 7" id="KW-0175">Coiled coil</keyword>
<evidence type="ECO:0000313" key="9">
    <source>
        <dbReference type="EMBL" id="KAI1716543.1"/>
    </source>
</evidence>
<evidence type="ECO:0000256" key="7">
    <source>
        <dbReference type="SAM" id="Coils"/>
    </source>
</evidence>
<dbReference type="PANTHER" id="PTHR17613:SF14">
    <property type="entry name" value="DEMENTIN, ISOFORM H"/>
    <property type="match status" value="1"/>
</dbReference>
<dbReference type="Pfam" id="PF10267">
    <property type="entry name" value="Tmemb_cc2"/>
    <property type="match status" value="1"/>
</dbReference>
<evidence type="ECO:0000256" key="5">
    <source>
        <dbReference type="ARBA" id="ARBA00023054"/>
    </source>
</evidence>
<keyword evidence="3 9" id="KW-0812">Transmembrane</keyword>
<keyword evidence="4" id="KW-1133">Transmembrane helix</keyword>
<dbReference type="EMBL" id="JAKKPZ010000010">
    <property type="protein sequence ID" value="KAI1716543.1"/>
    <property type="molecule type" value="Genomic_DNA"/>
</dbReference>
<keyword evidence="10" id="KW-1185">Reference proteome</keyword>
<dbReference type="InterPro" id="IPR019394">
    <property type="entry name" value="TEX28/TMCC"/>
</dbReference>
<evidence type="ECO:0000313" key="10">
    <source>
        <dbReference type="Proteomes" id="UP001201812"/>
    </source>
</evidence>
<dbReference type="GO" id="GO:0016020">
    <property type="term" value="C:membrane"/>
    <property type="evidence" value="ECO:0007669"/>
    <property type="project" value="UniProtKB-SubCell"/>
</dbReference>
<comment type="caution">
    <text evidence="9">The sequence shown here is derived from an EMBL/GenBank/DDBJ whole genome shotgun (WGS) entry which is preliminary data.</text>
</comment>
<protein>
    <submittedName>
        <fullName evidence="9">Transmembrane and coiled-coil 2 protein domain-containing protein</fullName>
    </submittedName>
</protein>
<keyword evidence="6" id="KW-0472">Membrane</keyword>
<feature type="coiled-coil region" evidence="7">
    <location>
        <begin position="276"/>
        <end position="346"/>
    </location>
</feature>
<evidence type="ECO:0000256" key="8">
    <source>
        <dbReference type="SAM" id="MobiDB-lite"/>
    </source>
</evidence>
<evidence type="ECO:0000256" key="1">
    <source>
        <dbReference type="ARBA" id="ARBA00004370"/>
    </source>
</evidence>
<evidence type="ECO:0000256" key="6">
    <source>
        <dbReference type="ARBA" id="ARBA00023136"/>
    </source>
</evidence>
<comment type="subcellular location">
    <subcellularLocation>
        <location evidence="1">Membrane</location>
    </subcellularLocation>
</comment>
<feature type="region of interest" description="Disordered" evidence="8">
    <location>
        <begin position="25"/>
        <end position="57"/>
    </location>
</feature>
<gene>
    <name evidence="9" type="ORF">DdX_07604</name>
</gene>
<dbReference type="PANTHER" id="PTHR17613">
    <property type="entry name" value="CEREBRAL PROTEIN-11-RELATED"/>
    <property type="match status" value="1"/>
</dbReference>
<organism evidence="9 10">
    <name type="scientific">Ditylenchus destructor</name>
    <dbReference type="NCBI Taxonomy" id="166010"/>
    <lineage>
        <taxon>Eukaryota</taxon>
        <taxon>Metazoa</taxon>
        <taxon>Ecdysozoa</taxon>
        <taxon>Nematoda</taxon>
        <taxon>Chromadorea</taxon>
        <taxon>Rhabditida</taxon>
        <taxon>Tylenchina</taxon>
        <taxon>Tylenchomorpha</taxon>
        <taxon>Sphaerularioidea</taxon>
        <taxon>Anguinidae</taxon>
        <taxon>Anguininae</taxon>
        <taxon>Ditylenchus</taxon>
    </lineage>
</organism>
<feature type="compositionally biased region" description="Polar residues" evidence="8">
    <location>
        <begin position="43"/>
        <end position="56"/>
    </location>
</feature>
<feature type="coiled-coil region" evidence="7">
    <location>
        <begin position="108"/>
        <end position="135"/>
    </location>
</feature>